<sequence>MTAESFDSNNTADEIQVMPGVYMTTFSAPAPSASERSQTNQSVSRQTAAGIPVAALDEITGSNNPELLQLE</sequence>
<dbReference type="Proteomes" id="UP001211907">
    <property type="component" value="Unassembled WGS sequence"/>
</dbReference>
<gene>
    <name evidence="2" type="ORF">HK100_009199</name>
</gene>
<comment type="caution">
    <text evidence="2">The sequence shown here is derived from an EMBL/GenBank/DDBJ whole genome shotgun (WGS) entry which is preliminary data.</text>
</comment>
<keyword evidence="3" id="KW-1185">Reference proteome</keyword>
<evidence type="ECO:0000313" key="2">
    <source>
        <dbReference type="EMBL" id="KAJ3128387.1"/>
    </source>
</evidence>
<name>A0AAD5T698_9FUNG</name>
<accession>A0AAD5T698</accession>
<dbReference type="AlphaFoldDB" id="A0AAD5T698"/>
<reference evidence="2" key="1">
    <citation type="submission" date="2020-05" db="EMBL/GenBank/DDBJ databases">
        <title>Phylogenomic resolution of chytrid fungi.</title>
        <authorList>
            <person name="Stajich J.E."/>
            <person name="Amses K."/>
            <person name="Simmons R."/>
            <person name="Seto K."/>
            <person name="Myers J."/>
            <person name="Bonds A."/>
            <person name="Quandt C.A."/>
            <person name="Barry K."/>
            <person name="Liu P."/>
            <person name="Grigoriev I."/>
            <person name="Longcore J.E."/>
            <person name="James T.Y."/>
        </authorList>
    </citation>
    <scope>NUCLEOTIDE SEQUENCE</scope>
    <source>
        <strain evidence="2">JEL0513</strain>
    </source>
</reference>
<feature type="compositionally biased region" description="Polar residues" evidence="1">
    <location>
        <begin position="34"/>
        <end position="47"/>
    </location>
</feature>
<proteinExistence type="predicted"/>
<dbReference type="EMBL" id="JADGJH010000467">
    <property type="protein sequence ID" value="KAJ3128387.1"/>
    <property type="molecule type" value="Genomic_DNA"/>
</dbReference>
<feature type="region of interest" description="Disordered" evidence="1">
    <location>
        <begin position="26"/>
        <end position="49"/>
    </location>
</feature>
<evidence type="ECO:0000256" key="1">
    <source>
        <dbReference type="SAM" id="MobiDB-lite"/>
    </source>
</evidence>
<evidence type="ECO:0000313" key="3">
    <source>
        <dbReference type="Proteomes" id="UP001211907"/>
    </source>
</evidence>
<feature type="non-terminal residue" evidence="2">
    <location>
        <position position="71"/>
    </location>
</feature>
<protein>
    <submittedName>
        <fullName evidence="2">Uncharacterized protein</fullName>
    </submittedName>
</protein>
<organism evidence="2 3">
    <name type="scientific">Physocladia obscura</name>
    <dbReference type="NCBI Taxonomy" id="109957"/>
    <lineage>
        <taxon>Eukaryota</taxon>
        <taxon>Fungi</taxon>
        <taxon>Fungi incertae sedis</taxon>
        <taxon>Chytridiomycota</taxon>
        <taxon>Chytridiomycota incertae sedis</taxon>
        <taxon>Chytridiomycetes</taxon>
        <taxon>Chytridiales</taxon>
        <taxon>Chytriomycetaceae</taxon>
        <taxon>Physocladia</taxon>
    </lineage>
</organism>